<name>A0A4R5KUK7_9BACL</name>
<dbReference type="Pfam" id="PF01478">
    <property type="entry name" value="Peptidase_A24"/>
    <property type="match status" value="1"/>
</dbReference>
<dbReference type="PANTHER" id="PTHR30487:SF0">
    <property type="entry name" value="PREPILIN LEADER PEPTIDASE_N-METHYLTRANSFERASE-RELATED"/>
    <property type="match status" value="1"/>
</dbReference>
<keyword evidence="5" id="KW-1185">Reference proteome</keyword>
<proteinExistence type="inferred from homology"/>
<feature type="domain" description="Prepilin type IV endopeptidase peptidase" evidence="3">
    <location>
        <begin position="16"/>
        <end position="113"/>
    </location>
</feature>
<organism evidence="4 5">
    <name type="scientific">Paenibacillus piri</name>
    <dbReference type="NCBI Taxonomy" id="2547395"/>
    <lineage>
        <taxon>Bacteria</taxon>
        <taxon>Bacillati</taxon>
        <taxon>Bacillota</taxon>
        <taxon>Bacilli</taxon>
        <taxon>Bacillales</taxon>
        <taxon>Paenibacillaceae</taxon>
        <taxon>Paenibacillus</taxon>
    </lineage>
</organism>
<gene>
    <name evidence="4" type="ORF">E1757_07095</name>
</gene>
<dbReference type="GO" id="GO:0006465">
    <property type="term" value="P:signal peptide processing"/>
    <property type="evidence" value="ECO:0007669"/>
    <property type="project" value="TreeGrafter"/>
</dbReference>
<evidence type="ECO:0000313" key="5">
    <source>
        <dbReference type="Proteomes" id="UP000295636"/>
    </source>
</evidence>
<feature type="transmembrane region" description="Helical" evidence="2">
    <location>
        <begin position="56"/>
        <end position="77"/>
    </location>
</feature>
<dbReference type="InterPro" id="IPR000045">
    <property type="entry name" value="Prepilin_IV_endopep_pep"/>
</dbReference>
<keyword evidence="2" id="KW-0812">Transmembrane</keyword>
<keyword evidence="2" id="KW-1133">Transmembrane helix</keyword>
<comment type="similarity">
    <text evidence="1">Belongs to the peptidase A24 family.</text>
</comment>
<evidence type="ECO:0000313" key="4">
    <source>
        <dbReference type="EMBL" id="TDF99591.1"/>
    </source>
</evidence>
<dbReference type="Proteomes" id="UP000295636">
    <property type="component" value="Unassembled WGS sequence"/>
</dbReference>
<dbReference type="OrthoDB" id="5508079at2"/>
<dbReference type="AlphaFoldDB" id="A0A4R5KUK7"/>
<feature type="transmembrane region" description="Helical" evidence="2">
    <location>
        <begin position="32"/>
        <end position="49"/>
    </location>
</feature>
<protein>
    <submittedName>
        <fullName evidence="4">Prepilin peptidase</fullName>
    </submittedName>
</protein>
<dbReference type="EMBL" id="SMRT01000002">
    <property type="protein sequence ID" value="TDF99591.1"/>
    <property type="molecule type" value="Genomic_DNA"/>
</dbReference>
<evidence type="ECO:0000256" key="2">
    <source>
        <dbReference type="SAM" id="Phobius"/>
    </source>
</evidence>
<dbReference type="GO" id="GO:0005886">
    <property type="term" value="C:plasma membrane"/>
    <property type="evidence" value="ECO:0007669"/>
    <property type="project" value="TreeGrafter"/>
</dbReference>
<dbReference type="InterPro" id="IPR050882">
    <property type="entry name" value="Prepilin_peptidase/N-MTase"/>
</dbReference>
<sequence length="176" mass="19364">MGRWKRMITAILSGGLIAAAFATDIVKRKIPNRLTAAGLLIGLLLHTVMEGLAGAGYALTGAALGFAPLLLLYWMHAVGAGDVKLFAALGALTGAEFVLQSIMYSLLYAAFISCLILIWRREWKQRGGRIARSLLLFAWFKEPRQLKAFGRSPQHLRFPFMWAVLPAAATVFYQIL</sequence>
<accession>A0A4R5KUK7</accession>
<comment type="caution">
    <text evidence="4">The sequence shown here is derived from an EMBL/GenBank/DDBJ whole genome shotgun (WGS) entry which is preliminary data.</text>
</comment>
<dbReference type="GO" id="GO:0004190">
    <property type="term" value="F:aspartic-type endopeptidase activity"/>
    <property type="evidence" value="ECO:0007669"/>
    <property type="project" value="InterPro"/>
</dbReference>
<reference evidence="4 5" key="1">
    <citation type="submission" date="2019-03" db="EMBL/GenBank/DDBJ databases">
        <title>This is whole genome sequence of Paenibacillus sp MS74 strain.</title>
        <authorList>
            <person name="Trinh H.N."/>
        </authorList>
    </citation>
    <scope>NUCLEOTIDE SEQUENCE [LARGE SCALE GENOMIC DNA]</scope>
    <source>
        <strain evidence="4 5">MS74</strain>
    </source>
</reference>
<feature type="transmembrane region" description="Helical" evidence="2">
    <location>
        <begin position="97"/>
        <end position="119"/>
    </location>
</feature>
<keyword evidence="2" id="KW-0472">Membrane</keyword>
<dbReference type="Gene3D" id="1.20.120.1220">
    <property type="match status" value="1"/>
</dbReference>
<evidence type="ECO:0000256" key="1">
    <source>
        <dbReference type="ARBA" id="ARBA00005801"/>
    </source>
</evidence>
<evidence type="ECO:0000259" key="3">
    <source>
        <dbReference type="Pfam" id="PF01478"/>
    </source>
</evidence>
<dbReference type="PANTHER" id="PTHR30487">
    <property type="entry name" value="TYPE 4 PREPILIN-LIKE PROTEINS LEADER PEPTIDE-PROCESSING ENZYME"/>
    <property type="match status" value="1"/>
</dbReference>